<keyword evidence="10 17" id="KW-0406">Ion transport</keyword>
<comment type="subcellular location">
    <subcellularLocation>
        <location evidence="18">Cell membrane</location>
        <topology evidence="18">Peripheral membrane protein</topology>
    </subcellularLocation>
    <subcellularLocation>
        <location evidence="1 17">Cell membrane</location>
        <topology evidence="1 17">Single-pass membrane protein</topology>
    </subcellularLocation>
</comment>
<sequence length="450" mass="47998">MSTFIGQLIGFLVIIWLVWRYVAPPVKKMMNNQQEAVRAALEESASAAKKLADADAMHAKALEDAKNEAARVTGEAKTDSERIVEQLREQAGQDADRIKAQGVQQVHLLRQQTIRELRQNLGLESVQRAEELVRAHISDPAAQSATVDRFLDELEAMADSGAASTAGFEAGVSVNLRAASRDALAAVVKKFDEVAAGLDAGALSILAEDLTAVAKLLIAETALNKHLAEPKDDAAPAVRLLERLLDGKVGAPALNVLKTAVSQRWSTESNLVDAIEHAGRLALLVRADGENQSEEVEDQLFRFGRILDTEPRLITLLSDYTTPAEGRLALLAKVLEGGGDAVNKTAAALLAQTVELLRGERADEAIVDLAELAVSRRGEVVAHVDAAAELSDAQQSRLSDVLSRIYGHPVSIQQNIDPELLGGLVIAVGDEVIDGAVSSRLTAAKSGLPD</sequence>
<evidence type="ECO:0000256" key="11">
    <source>
        <dbReference type="ARBA" id="ARBA00023136"/>
    </source>
</evidence>
<evidence type="ECO:0000256" key="6">
    <source>
        <dbReference type="ARBA" id="ARBA00022547"/>
    </source>
</evidence>
<comment type="function">
    <text evidence="18">This protein is part of the stalk that links CF(0) to CF(1). It either transmits conformational changes from CF(0) to CF(1) or is implicated in proton conduction.</text>
</comment>
<keyword evidence="13 17" id="KW-0066">ATP synthesis</keyword>
<keyword evidence="18" id="KW-0139">CF(1)</keyword>
<dbReference type="InterPro" id="IPR002146">
    <property type="entry name" value="ATP_synth_b/b'su_bac/chlpt"/>
</dbReference>
<comment type="function">
    <text evidence="17">Component of the F(0) channel, it forms part of the peripheral stalk, linking F(1) to F(0).</text>
</comment>
<proteinExistence type="inferred from homology"/>
<dbReference type="SUPFAM" id="SSF81573">
    <property type="entry name" value="F1F0 ATP synthase subunit B, membrane domain"/>
    <property type="match status" value="1"/>
</dbReference>
<accession>A0ABT3CJV3</accession>
<evidence type="ECO:0000256" key="1">
    <source>
        <dbReference type="ARBA" id="ARBA00004162"/>
    </source>
</evidence>
<evidence type="ECO:0000313" key="20">
    <source>
        <dbReference type="Proteomes" id="UP001526201"/>
    </source>
</evidence>
<evidence type="ECO:0000256" key="15">
    <source>
        <dbReference type="ARBA" id="ARBA00025198"/>
    </source>
</evidence>
<dbReference type="InterPro" id="IPR000711">
    <property type="entry name" value="ATPase_OSCP/dsu"/>
</dbReference>
<dbReference type="HAMAP" id="MF_01398">
    <property type="entry name" value="ATP_synth_b_bprime"/>
    <property type="match status" value="1"/>
</dbReference>
<keyword evidence="5 17" id="KW-1003">Cell membrane</keyword>
<evidence type="ECO:0000256" key="4">
    <source>
        <dbReference type="ARBA" id="ARBA00022448"/>
    </source>
</evidence>
<evidence type="ECO:0000256" key="9">
    <source>
        <dbReference type="ARBA" id="ARBA00022989"/>
    </source>
</evidence>
<evidence type="ECO:0000256" key="17">
    <source>
        <dbReference type="HAMAP-Rule" id="MF_01398"/>
    </source>
</evidence>
<keyword evidence="6 17" id="KW-0138">CF(0)</keyword>
<dbReference type="InterPro" id="IPR028987">
    <property type="entry name" value="ATP_synth_B-like_membr_sf"/>
</dbReference>
<comment type="caution">
    <text evidence="19">The sequence shown here is derived from an EMBL/GenBank/DDBJ whole genome shotgun (WGS) entry which is preliminary data.</text>
</comment>
<evidence type="ECO:0000256" key="13">
    <source>
        <dbReference type="ARBA" id="ARBA00023310"/>
    </source>
</evidence>
<dbReference type="NCBIfam" id="NF009961">
    <property type="entry name" value="PRK13428.1"/>
    <property type="match status" value="1"/>
</dbReference>
<keyword evidence="7 17" id="KW-0812">Transmembrane</keyword>
<comment type="similarity">
    <text evidence="17">Belongs to the ATPase B chain family.</text>
</comment>
<comment type="function">
    <text evidence="15 17">F(1)F(0) ATP synthase produces ATP from ADP in the presence of a proton or sodium gradient. F-type ATPases consist of two structural domains, F(1) containing the extramembraneous catalytic core and F(0) containing the membrane proton channel, linked together by a central stalk and a peripheral stalk. During catalysis, ATP synthesis in the catalytic domain of F(1) is coupled via a rotary mechanism of the central stalk subunits to proton translocation.</text>
</comment>
<evidence type="ECO:0000256" key="2">
    <source>
        <dbReference type="ARBA" id="ARBA00010377"/>
    </source>
</evidence>
<dbReference type="NCBIfam" id="TIGR01145">
    <property type="entry name" value="ATP_synt_delta"/>
    <property type="match status" value="1"/>
</dbReference>
<gene>
    <name evidence="17" type="primary">atpF</name>
    <name evidence="18" type="synonym">atpH</name>
    <name evidence="19" type="ORF">H7J73_27345</name>
</gene>
<dbReference type="PRINTS" id="PR00125">
    <property type="entry name" value="ATPASEDELTA"/>
</dbReference>
<comment type="similarity">
    <text evidence="18">Belongs to the ATPase delta chain family.</text>
</comment>
<dbReference type="HAMAP" id="MF_01416">
    <property type="entry name" value="ATP_synth_delta_bact"/>
    <property type="match status" value="1"/>
</dbReference>
<keyword evidence="8 17" id="KW-0375">Hydrogen ion transport</keyword>
<dbReference type="Pfam" id="PF00213">
    <property type="entry name" value="OSCP"/>
    <property type="match status" value="1"/>
</dbReference>
<evidence type="ECO:0000256" key="5">
    <source>
        <dbReference type="ARBA" id="ARBA00022475"/>
    </source>
</evidence>
<keyword evidence="9 17" id="KW-1133">Transmembrane helix</keyword>
<evidence type="ECO:0000256" key="16">
    <source>
        <dbReference type="ARBA" id="ARBA00025830"/>
    </source>
</evidence>
<evidence type="ECO:0000256" key="3">
    <source>
        <dbReference type="ARBA" id="ARBA00010811"/>
    </source>
</evidence>
<name>A0ABT3CJV3_9MYCO</name>
<evidence type="ECO:0000256" key="10">
    <source>
        <dbReference type="ARBA" id="ARBA00023065"/>
    </source>
</evidence>
<dbReference type="CDD" id="cd06503">
    <property type="entry name" value="ATP-synt_Fo_b"/>
    <property type="match status" value="1"/>
</dbReference>
<evidence type="ECO:0000256" key="14">
    <source>
        <dbReference type="ARBA" id="ARBA00024925"/>
    </source>
</evidence>
<evidence type="ECO:0000256" key="7">
    <source>
        <dbReference type="ARBA" id="ARBA00022692"/>
    </source>
</evidence>
<evidence type="ECO:0000256" key="8">
    <source>
        <dbReference type="ARBA" id="ARBA00022781"/>
    </source>
</evidence>
<dbReference type="NCBIfam" id="TIGR01144">
    <property type="entry name" value="ATP_synt_b"/>
    <property type="match status" value="1"/>
</dbReference>
<dbReference type="RefSeq" id="WP_264070999.1">
    <property type="nucleotide sequence ID" value="NZ_JACKTY010000047.1"/>
</dbReference>
<evidence type="ECO:0000256" key="18">
    <source>
        <dbReference type="HAMAP-Rule" id="MF_01416"/>
    </source>
</evidence>
<evidence type="ECO:0000313" key="19">
    <source>
        <dbReference type="EMBL" id="MCV7229729.1"/>
    </source>
</evidence>
<dbReference type="EMBL" id="JACKTY010000047">
    <property type="protein sequence ID" value="MCV7229729.1"/>
    <property type="molecule type" value="Genomic_DNA"/>
</dbReference>
<dbReference type="PANTHER" id="PTHR11910">
    <property type="entry name" value="ATP SYNTHASE DELTA CHAIN"/>
    <property type="match status" value="1"/>
</dbReference>
<organism evidence="19 20">
    <name type="scientific">Mycolicibacterium komossense</name>
    <dbReference type="NCBI Taxonomy" id="1779"/>
    <lineage>
        <taxon>Bacteria</taxon>
        <taxon>Bacillati</taxon>
        <taxon>Actinomycetota</taxon>
        <taxon>Actinomycetes</taxon>
        <taxon>Mycobacteriales</taxon>
        <taxon>Mycobacteriaceae</taxon>
        <taxon>Mycolicibacterium</taxon>
    </lineage>
</organism>
<comment type="subunit">
    <text evidence="16 17">F-type ATPases have 2 components, F(1) - the catalytic core - and F(0) - the membrane proton channel. F(1) has five subunits: alpha(3), beta(3), gamma(1), delta(1), epsilon(1). F(0) has three main subunits: a(1), b(2) and c(10-14). The alpha and beta chains form an alternating ring which encloses part of the gamma chain. F(1) is attached to F(0) by a central stalk formed by the gamma and epsilon chains, while a peripheral stalk is formed by the delta and b chains.</text>
</comment>
<dbReference type="Pfam" id="PF00430">
    <property type="entry name" value="ATP-synt_B"/>
    <property type="match status" value="1"/>
</dbReference>
<comment type="similarity">
    <text evidence="2">In the C-terminal section; belongs to the ATPase delta chain family.</text>
</comment>
<keyword evidence="12" id="KW-0511">Multifunctional enzyme</keyword>
<comment type="function">
    <text evidence="14">This fusion protein includes a component of the F(0) channel (subunit b) and of the F(1) subunit (subunit delta). Two copies of subunit b and one of delta together form the peripheral 'stator' stalk which links F(1) to F(0).</text>
</comment>
<protein>
    <recommendedName>
        <fullName evidence="17 18">Multifunctional fusion protein</fullName>
    </recommendedName>
    <domain>
        <recommendedName>
            <fullName evidence="17">ATP synthase subunit b</fullName>
        </recommendedName>
        <alternativeName>
            <fullName evidence="17">ATP synthase F(0) sector subunit b</fullName>
        </alternativeName>
        <alternativeName>
            <fullName evidence="17">ATPase subunit I</fullName>
        </alternativeName>
        <alternativeName>
            <fullName evidence="17">F-type ATPase subunit b</fullName>
            <shortName evidence="17">F-ATPase subunit b</shortName>
        </alternativeName>
    </domain>
    <domain>
        <recommendedName>
            <fullName evidence="18">ATP synthase subunit delta</fullName>
        </recommendedName>
        <alternativeName>
            <fullName evidence="18">ATP synthase F(1) sector subunit delta</fullName>
        </alternativeName>
        <alternativeName>
            <fullName evidence="18">F-type ATPase subunit delta</fullName>
            <shortName evidence="18">F-ATPase subunit delta</shortName>
        </alternativeName>
    </domain>
</protein>
<dbReference type="Proteomes" id="UP001526201">
    <property type="component" value="Unassembled WGS sequence"/>
</dbReference>
<dbReference type="NCBIfam" id="NF009967">
    <property type="entry name" value="PRK13430.1"/>
    <property type="match status" value="1"/>
</dbReference>
<keyword evidence="4 17" id="KW-0813">Transport</keyword>
<comment type="similarity">
    <text evidence="3">In the N-terminal section; belongs to the ATPase B chain family.</text>
</comment>
<keyword evidence="20" id="KW-1185">Reference proteome</keyword>
<dbReference type="Gene3D" id="1.20.5.620">
    <property type="entry name" value="F1F0 ATP synthase subunit B, membrane domain"/>
    <property type="match status" value="1"/>
</dbReference>
<dbReference type="InterPro" id="IPR005864">
    <property type="entry name" value="ATP_synth_F0_bsu_bac"/>
</dbReference>
<keyword evidence="11 17" id="KW-0472">Membrane</keyword>
<reference evidence="19 20" key="1">
    <citation type="journal article" date="2022" name="BMC Genomics">
        <title>Comparative genome analysis of mycobacteria focusing on tRNA and non-coding RNA.</title>
        <authorList>
            <person name="Behra P.R.K."/>
            <person name="Pettersson B.M.F."/>
            <person name="Ramesh M."/>
            <person name="Das S."/>
            <person name="Dasgupta S."/>
            <person name="Kirsebom L.A."/>
        </authorList>
    </citation>
    <scope>NUCLEOTIDE SEQUENCE [LARGE SCALE GENOMIC DNA]</scope>
    <source>
        <strain evidence="19 20">DSM 44078</strain>
    </source>
</reference>
<evidence type="ECO:0000256" key="12">
    <source>
        <dbReference type="ARBA" id="ARBA00023268"/>
    </source>
</evidence>